<dbReference type="InterPro" id="IPR009057">
    <property type="entry name" value="Homeodomain-like_sf"/>
</dbReference>
<organism evidence="7 8">
    <name type="scientific">Halomonas alkalicola</name>
    <dbReference type="NCBI Taxonomy" id="1930622"/>
    <lineage>
        <taxon>Bacteria</taxon>
        <taxon>Pseudomonadati</taxon>
        <taxon>Pseudomonadota</taxon>
        <taxon>Gammaproteobacteria</taxon>
        <taxon>Oceanospirillales</taxon>
        <taxon>Halomonadaceae</taxon>
        <taxon>Halomonas</taxon>
    </lineage>
</organism>
<evidence type="ECO:0000256" key="1">
    <source>
        <dbReference type="ARBA" id="ARBA00009277"/>
    </source>
</evidence>
<evidence type="ECO:0000313" key="8">
    <source>
        <dbReference type="Proteomes" id="UP001235344"/>
    </source>
</evidence>
<dbReference type="InterPro" id="IPR017894">
    <property type="entry name" value="HTH_IS21_transposase_type"/>
</dbReference>
<keyword evidence="3" id="KW-0238">DNA-binding</keyword>
<dbReference type="Pfam" id="PF22483">
    <property type="entry name" value="Mu-transpos_C_2"/>
    <property type="match status" value="1"/>
</dbReference>
<comment type="similarity">
    <text evidence="1">Belongs to the transposase IS21/IS408/IS1162 family.</text>
</comment>
<protein>
    <submittedName>
        <fullName evidence="7">IS21 family transposase</fullName>
    </submittedName>
</protein>
<dbReference type="SUPFAM" id="SSF53098">
    <property type="entry name" value="Ribonuclease H-like"/>
    <property type="match status" value="1"/>
</dbReference>
<dbReference type="SUPFAM" id="SSF46689">
    <property type="entry name" value="Homeodomain-like"/>
    <property type="match status" value="1"/>
</dbReference>
<evidence type="ECO:0000256" key="2">
    <source>
        <dbReference type="ARBA" id="ARBA00022578"/>
    </source>
</evidence>
<dbReference type="EMBL" id="CP131913">
    <property type="protein sequence ID" value="WLI75017.1"/>
    <property type="molecule type" value="Genomic_DNA"/>
</dbReference>
<dbReference type="InterPro" id="IPR036397">
    <property type="entry name" value="RNaseH_sf"/>
</dbReference>
<dbReference type="InterPro" id="IPR001584">
    <property type="entry name" value="Integrase_cat-core"/>
</dbReference>
<proteinExistence type="inferred from homology"/>
<dbReference type="PANTHER" id="PTHR35004">
    <property type="entry name" value="TRANSPOSASE RV3428C-RELATED"/>
    <property type="match status" value="1"/>
</dbReference>
<evidence type="ECO:0000259" key="6">
    <source>
        <dbReference type="PROSITE" id="PS50994"/>
    </source>
</evidence>
<evidence type="ECO:0000256" key="4">
    <source>
        <dbReference type="ARBA" id="ARBA00023172"/>
    </source>
</evidence>
<gene>
    <name evidence="7" type="primary">istA</name>
    <name evidence="7" type="ORF">B6N23_01320</name>
</gene>
<keyword evidence="2" id="KW-0815">Transposition</keyword>
<evidence type="ECO:0000313" key="7">
    <source>
        <dbReference type="EMBL" id="WLI75017.1"/>
    </source>
</evidence>
<keyword evidence="4" id="KW-0233">DNA recombination</keyword>
<dbReference type="Proteomes" id="UP001235344">
    <property type="component" value="Chromosome"/>
</dbReference>
<feature type="domain" description="HTH IS21-type" evidence="5">
    <location>
        <begin position="7"/>
        <end position="71"/>
    </location>
</feature>
<dbReference type="RefSeq" id="WP_305503910.1">
    <property type="nucleotide sequence ID" value="NZ_CP131913.1"/>
</dbReference>
<name>A0ABY9H941_9GAMM</name>
<dbReference type="PROSITE" id="PS50994">
    <property type="entry name" value="INTEGRASE"/>
    <property type="match status" value="1"/>
</dbReference>
<dbReference type="InterPro" id="IPR012337">
    <property type="entry name" value="RNaseH-like_sf"/>
</dbReference>
<reference evidence="7 8" key="1">
    <citation type="submission" date="2023-08" db="EMBL/GenBank/DDBJ databases">
        <title>Transcriptome Analysis of Halomonas alkalicola CICC 11012s to Identify the Genes Involved in Alkaline Tolerances.</title>
        <authorList>
            <person name="Zhai L."/>
        </authorList>
    </citation>
    <scope>NUCLEOTIDE SEQUENCE [LARGE SCALE GENOMIC DNA]</scope>
    <source>
        <strain evidence="7 8">CICC 11012s</strain>
    </source>
</reference>
<dbReference type="PROSITE" id="PS50531">
    <property type="entry name" value="HTH_IS21"/>
    <property type="match status" value="1"/>
</dbReference>
<dbReference type="NCBIfam" id="NF033546">
    <property type="entry name" value="transpos_IS21"/>
    <property type="match status" value="1"/>
</dbReference>
<evidence type="ECO:0000259" key="5">
    <source>
        <dbReference type="PROSITE" id="PS50531"/>
    </source>
</evidence>
<dbReference type="InterPro" id="IPR054353">
    <property type="entry name" value="IstA-like_C"/>
</dbReference>
<sequence length="512" mass="57694">MGGRDEQSPGLPDHDDGQGLSIRAIGQELGISRNTVRKYLRQDEATIEAAQSNREREKKLDAHRDYIVYLLRTFPRLSSVKVARKLREKVGELAVSERTLRRYVQQVKSTVASRQRRYYEPVLDMVPGVQCQVDPGELREVMIGGESRPLYFVVFVLSYSRLTYVGVSLSPLDTATFIRLHDEAFRYFGGLPEECVYDQTKMVVISEQFRELEVNQRFHEYATTAGFRIRACCGYDPESKGKVEAGVKYAKQDAFYGEVFRDEADLRAYVRQWLDEVANVRTHGTTGQQPRAHFDAEERGHLRPYLTPACVGREADGLAPRRVDKTGLIAWKANKYSVPMAYQQGRVGVREVDDRLAIHDLESGDEIATHALHLGKGRTLRNESHYRDHRQQEAELEGAIARCLGTSLGEQLCARLRASMPRHYKEQLRAAKQLLEGEDTLDLALIGDWVTRERLTAGGLKERLAAARLAKARGRDHEGDAPIGPSTTPVELAQYGRLGRSSGQQEVTHGAA</sequence>
<dbReference type="PANTHER" id="PTHR35004:SF6">
    <property type="entry name" value="TRANSPOSASE"/>
    <property type="match status" value="1"/>
</dbReference>
<feature type="domain" description="Integrase catalytic" evidence="6">
    <location>
        <begin position="123"/>
        <end position="298"/>
    </location>
</feature>
<dbReference type="Gene3D" id="3.30.420.10">
    <property type="entry name" value="Ribonuclease H-like superfamily/Ribonuclease H"/>
    <property type="match status" value="1"/>
</dbReference>
<keyword evidence="8" id="KW-1185">Reference proteome</keyword>
<accession>A0ABY9H941</accession>
<evidence type="ECO:0000256" key="3">
    <source>
        <dbReference type="ARBA" id="ARBA00023125"/>
    </source>
</evidence>